<comment type="caution">
    <text evidence="2">The sequence shown here is derived from an EMBL/GenBank/DDBJ whole genome shotgun (WGS) entry which is preliminary data.</text>
</comment>
<accession>A0A848KBP0</accession>
<keyword evidence="3" id="KW-1185">Reference proteome</keyword>
<dbReference type="PROSITE" id="PS51482">
    <property type="entry name" value="DEGV"/>
    <property type="match status" value="1"/>
</dbReference>
<reference evidence="2 3" key="2">
    <citation type="submission" date="2020-06" db="EMBL/GenBank/DDBJ databases">
        <title>Antribacter stalactiti gen. nov., sp. nov., a new member of the family Nacardiaceae isolated from a cave.</title>
        <authorList>
            <person name="Kim I.S."/>
        </authorList>
    </citation>
    <scope>NUCLEOTIDE SEQUENCE [LARGE SCALE GENOMIC DNA]</scope>
    <source>
        <strain evidence="2 3">YC2-7</strain>
    </source>
</reference>
<dbReference type="Gene3D" id="3.40.50.10170">
    <property type="match status" value="1"/>
</dbReference>
<dbReference type="Proteomes" id="UP000535543">
    <property type="component" value="Unassembled WGS sequence"/>
</dbReference>
<dbReference type="RefSeq" id="WP_169585344.1">
    <property type="nucleotide sequence ID" value="NZ_VCQU01000002.1"/>
</dbReference>
<sequence length="286" mass="29572">MSVVVVTDSAASLNPALVERYSVIVVPLHVLVGDRQLREGVDEMPESLYSATVTTSGASPGELREYYSRAYDASDGDGVVAVHISRKLSGTWQAARKAIEDFDGKVRIVDSLSAGMGVGFPALAAARLAATGAGIDDVYESAVSVSKRGRSFAVVDRLDHLRRGGRISTAAALLGTALAMKPVLHVVDGKLILKEKTRTMSKAVAKLVDAAVKEAGSEPTAVAVQHVGAAGRADEVAAQLRDRIPGLTELIVTEFSATLGVHLGPGAVGVVVIPGSSPLVESGDPA</sequence>
<dbReference type="EMBL" id="VCQU01000002">
    <property type="protein sequence ID" value="NMN94594.1"/>
    <property type="molecule type" value="Genomic_DNA"/>
</dbReference>
<dbReference type="Pfam" id="PF02645">
    <property type="entry name" value="DegV"/>
    <property type="match status" value="1"/>
</dbReference>
<evidence type="ECO:0000313" key="2">
    <source>
        <dbReference type="EMBL" id="NMN94594.1"/>
    </source>
</evidence>
<evidence type="ECO:0000256" key="1">
    <source>
        <dbReference type="ARBA" id="ARBA00023121"/>
    </source>
</evidence>
<gene>
    <name evidence="2" type="ORF">FGL95_06025</name>
</gene>
<dbReference type="Gene3D" id="3.30.1180.10">
    <property type="match status" value="1"/>
</dbReference>
<dbReference type="InterPro" id="IPR050270">
    <property type="entry name" value="DegV_domain_contain"/>
</dbReference>
<dbReference type="NCBIfam" id="TIGR00762">
    <property type="entry name" value="DegV"/>
    <property type="match status" value="1"/>
</dbReference>
<proteinExistence type="predicted"/>
<dbReference type="SUPFAM" id="SSF82549">
    <property type="entry name" value="DAK1/DegV-like"/>
    <property type="match status" value="1"/>
</dbReference>
<protein>
    <submittedName>
        <fullName evidence="2">DegV family protein</fullName>
    </submittedName>
</protein>
<organism evidence="2 3">
    <name type="scientific">Antrihabitans stalactiti</name>
    <dbReference type="NCBI Taxonomy" id="2584121"/>
    <lineage>
        <taxon>Bacteria</taxon>
        <taxon>Bacillati</taxon>
        <taxon>Actinomycetota</taxon>
        <taxon>Actinomycetes</taxon>
        <taxon>Mycobacteriales</taxon>
        <taxon>Nocardiaceae</taxon>
        <taxon>Antrihabitans</taxon>
    </lineage>
</organism>
<reference evidence="2 3" key="1">
    <citation type="submission" date="2019-05" db="EMBL/GenBank/DDBJ databases">
        <authorList>
            <person name="Lee S.D."/>
        </authorList>
    </citation>
    <scope>NUCLEOTIDE SEQUENCE [LARGE SCALE GENOMIC DNA]</scope>
    <source>
        <strain evidence="2 3">YC2-7</strain>
    </source>
</reference>
<name>A0A848KBP0_9NOCA</name>
<dbReference type="InterPro" id="IPR043168">
    <property type="entry name" value="DegV_C"/>
</dbReference>
<dbReference type="InterPro" id="IPR003797">
    <property type="entry name" value="DegV"/>
</dbReference>
<dbReference type="GO" id="GO:0008289">
    <property type="term" value="F:lipid binding"/>
    <property type="evidence" value="ECO:0007669"/>
    <property type="project" value="UniProtKB-KW"/>
</dbReference>
<keyword evidence="1" id="KW-0446">Lipid-binding</keyword>
<dbReference type="PANTHER" id="PTHR33434:SF2">
    <property type="entry name" value="FATTY ACID-BINDING PROTEIN TM_1468"/>
    <property type="match status" value="1"/>
</dbReference>
<dbReference type="AlphaFoldDB" id="A0A848KBP0"/>
<evidence type="ECO:0000313" key="3">
    <source>
        <dbReference type="Proteomes" id="UP000535543"/>
    </source>
</evidence>
<dbReference type="PANTHER" id="PTHR33434">
    <property type="entry name" value="DEGV DOMAIN-CONTAINING PROTEIN DR_1986-RELATED"/>
    <property type="match status" value="1"/>
</dbReference>